<dbReference type="Proteomes" id="UP000828941">
    <property type="component" value="Chromosome 1"/>
</dbReference>
<gene>
    <name evidence="1" type="ORF">L6164_000437</name>
</gene>
<sequence length="720" mass="79648">MKRGELVQLLETCCSQISISQLHSQFLKVGLADDSFIATKLSSFYANYASIKYARKLFEETPRRTVWLWNSVLRSYCGEREWEETLFLFRQMIIEAVSAEKKPDNFTVSIALKSCAGLHGLRLGRMIHGFAKKEKLDMDMFVGSALIELYSKCGQMNDSGKVFMEYRKPDVVLWTSMVTGYEQNGCPEEALAFFSRMAVSERVIPDPVTLVTAASACAKLSDFKRGSSVHGVVIRQGLDTKLSLANSLLNLYAKTGSIKNAANWFRAMPNKDIISWSSLVACYADNGAGTNALDLFNEMIDKGIKPNSVTVVSALQACAATSNLKEGAKIHSLAVDYGFELDISVATALIDMYMKCLSPENAVDLFKRMPKKDVISWAALLSGYAQNGMANTSMGIFCNMLSEGTRPDAVAMVKILAACSELGILQQAACLHGFVIKTGFNSNVFVGASLIELYAKCSSIDNAENIFKGMTDKDVVTWSSMIAAYGLHGKGEEALKLFHHMVNNSDVKPNNITFLSVLSACSHAGLIKEGIDMFNMMLNEFQLKPNAEHYGIMVDLLGRMGELDMAMDIINHMPVPVEPHVWGALLGACRIHQNMKMGEIAAMNLFSLDPDHAGYYILLSNIYAVDENWHNVAKLRRVVKENRLKKIQGQSVVEVKNEAHSFVAADRLHAESDLTYEVLRKLEANMREECCVPQVQIEEILQAPVKGVQNLKSQSRSSPV</sequence>
<organism evidence="1 2">
    <name type="scientific">Bauhinia variegata</name>
    <name type="common">Purple orchid tree</name>
    <name type="synonym">Phanera variegata</name>
    <dbReference type="NCBI Taxonomy" id="167791"/>
    <lineage>
        <taxon>Eukaryota</taxon>
        <taxon>Viridiplantae</taxon>
        <taxon>Streptophyta</taxon>
        <taxon>Embryophyta</taxon>
        <taxon>Tracheophyta</taxon>
        <taxon>Spermatophyta</taxon>
        <taxon>Magnoliopsida</taxon>
        <taxon>eudicotyledons</taxon>
        <taxon>Gunneridae</taxon>
        <taxon>Pentapetalae</taxon>
        <taxon>rosids</taxon>
        <taxon>fabids</taxon>
        <taxon>Fabales</taxon>
        <taxon>Fabaceae</taxon>
        <taxon>Cercidoideae</taxon>
        <taxon>Cercideae</taxon>
        <taxon>Bauhiniinae</taxon>
        <taxon>Bauhinia</taxon>
    </lineage>
</organism>
<protein>
    <submittedName>
        <fullName evidence="1">Uncharacterized protein</fullName>
    </submittedName>
</protein>
<keyword evidence="2" id="KW-1185">Reference proteome</keyword>
<evidence type="ECO:0000313" key="1">
    <source>
        <dbReference type="EMBL" id="KAI4356412.1"/>
    </source>
</evidence>
<comment type="caution">
    <text evidence="1">The sequence shown here is derived from an EMBL/GenBank/DDBJ whole genome shotgun (WGS) entry which is preliminary data.</text>
</comment>
<accession>A0ACB9Q5Y0</accession>
<evidence type="ECO:0000313" key="2">
    <source>
        <dbReference type="Proteomes" id="UP000828941"/>
    </source>
</evidence>
<name>A0ACB9Q5Y0_BAUVA</name>
<reference evidence="1 2" key="1">
    <citation type="journal article" date="2022" name="DNA Res.">
        <title>Chromosomal-level genome assembly of the orchid tree Bauhinia variegata (Leguminosae; Cercidoideae) supports the allotetraploid origin hypothesis of Bauhinia.</title>
        <authorList>
            <person name="Zhong Y."/>
            <person name="Chen Y."/>
            <person name="Zheng D."/>
            <person name="Pang J."/>
            <person name="Liu Y."/>
            <person name="Luo S."/>
            <person name="Meng S."/>
            <person name="Qian L."/>
            <person name="Wei D."/>
            <person name="Dai S."/>
            <person name="Zhou R."/>
        </authorList>
    </citation>
    <scope>NUCLEOTIDE SEQUENCE [LARGE SCALE GENOMIC DNA]</scope>
    <source>
        <strain evidence="1">BV-YZ2020</strain>
    </source>
</reference>
<proteinExistence type="predicted"/>
<dbReference type="EMBL" id="CM039426">
    <property type="protein sequence ID" value="KAI4356412.1"/>
    <property type="molecule type" value="Genomic_DNA"/>
</dbReference>